<keyword evidence="6" id="KW-0408">Iron</keyword>
<evidence type="ECO:0000256" key="7">
    <source>
        <dbReference type="ARBA" id="ARBA00023014"/>
    </source>
</evidence>
<sequence length="371" mass="40636">MFFLASKVYFANFRARKPKHNKIEKIRRLFAMAGFDQMIGQDDLTAIKLHFGERGNDTHINPVLVRPVVEQIKARGGKPFLTDTNTLYSGSRHNSVDHLLTALEHGFGFEVTGAPMIIADGLRSDHVVEVPIGQKHFQSVKMARDIVTADSMIVLSHVKGHEMAGFGGAIKNLAMGCAPAAGKKAQHDAKFVVNPEPCTGCSTCIKVCPEQAITLTDKKAAIDPARCIGCGECMTVCPVKAIGMDWETELPPFLERMTEYAYGAIKGKEGKVGFINFLTNITPDCDCCSWSDAPIVPDIGFLASADPVAIDKASYDLVNQQAGLRHSLLQCNHDHGEDKFRGVWDYVDGTLQFRYGAQIGMGSLDYELIEI</sequence>
<dbReference type="GO" id="GO:0051539">
    <property type="term" value="F:4 iron, 4 sulfur cluster binding"/>
    <property type="evidence" value="ECO:0007669"/>
    <property type="project" value="UniProtKB-KW"/>
</dbReference>
<dbReference type="PROSITE" id="PS51379">
    <property type="entry name" value="4FE4S_FER_2"/>
    <property type="match status" value="2"/>
</dbReference>
<evidence type="ECO:0000256" key="3">
    <source>
        <dbReference type="ARBA" id="ARBA00013529"/>
    </source>
</evidence>
<gene>
    <name evidence="9" type="ORF">EDD73_10433</name>
</gene>
<organism evidence="9 10">
    <name type="scientific">Heliophilum fasciatum</name>
    <dbReference type="NCBI Taxonomy" id="35700"/>
    <lineage>
        <taxon>Bacteria</taxon>
        <taxon>Bacillati</taxon>
        <taxon>Bacillota</taxon>
        <taxon>Clostridia</taxon>
        <taxon>Eubacteriales</taxon>
        <taxon>Heliobacteriaceae</taxon>
        <taxon>Heliophilum</taxon>
    </lineage>
</organism>
<feature type="domain" description="4Fe-4S ferredoxin-type" evidence="8">
    <location>
        <begin position="189"/>
        <end position="217"/>
    </location>
</feature>
<dbReference type="Proteomes" id="UP000294813">
    <property type="component" value="Unassembled WGS sequence"/>
</dbReference>
<feature type="domain" description="4Fe-4S ferredoxin-type" evidence="8">
    <location>
        <begin position="218"/>
        <end position="247"/>
    </location>
</feature>
<evidence type="ECO:0000256" key="6">
    <source>
        <dbReference type="ARBA" id="ARBA00023004"/>
    </source>
</evidence>
<evidence type="ECO:0000256" key="1">
    <source>
        <dbReference type="ARBA" id="ARBA00001966"/>
    </source>
</evidence>
<keyword evidence="7" id="KW-0411">Iron-sulfur</keyword>
<dbReference type="EMBL" id="SLXT01000004">
    <property type="protein sequence ID" value="TCP68131.1"/>
    <property type="molecule type" value="Genomic_DNA"/>
</dbReference>
<dbReference type="InterPro" id="IPR017900">
    <property type="entry name" value="4Fe4S_Fe_S_CS"/>
</dbReference>
<dbReference type="Gene3D" id="3.30.70.20">
    <property type="match status" value="1"/>
</dbReference>
<name>A0A4R2S6X4_9FIRM</name>
<evidence type="ECO:0000256" key="5">
    <source>
        <dbReference type="ARBA" id="ARBA00022723"/>
    </source>
</evidence>
<dbReference type="AlphaFoldDB" id="A0A4R2S6X4"/>
<evidence type="ECO:0000259" key="8">
    <source>
        <dbReference type="PROSITE" id="PS51379"/>
    </source>
</evidence>
<dbReference type="Pfam" id="PF12838">
    <property type="entry name" value="Fer4_7"/>
    <property type="match status" value="1"/>
</dbReference>
<dbReference type="GO" id="GO:0046872">
    <property type="term" value="F:metal ion binding"/>
    <property type="evidence" value="ECO:0007669"/>
    <property type="project" value="UniProtKB-KW"/>
</dbReference>
<comment type="cofactor">
    <cofactor evidence="1">
        <name>[4Fe-4S] cluster</name>
        <dbReference type="ChEBI" id="CHEBI:49883"/>
    </cofactor>
</comment>
<keyword evidence="5" id="KW-0479">Metal-binding</keyword>
<dbReference type="InterPro" id="IPR017896">
    <property type="entry name" value="4Fe4S_Fe-S-bd"/>
</dbReference>
<keyword evidence="10" id="KW-1185">Reference proteome</keyword>
<evidence type="ECO:0000313" key="9">
    <source>
        <dbReference type="EMBL" id="TCP68131.1"/>
    </source>
</evidence>
<evidence type="ECO:0000256" key="4">
    <source>
        <dbReference type="ARBA" id="ARBA00022485"/>
    </source>
</evidence>
<evidence type="ECO:0000256" key="2">
    <source>
        <dbReference type="ARBA" id="ARBA00003532"/>
    </source>
</evidence>
<comment type="caution">
    <text evidence="9">The sequence shown here is derived from an EMBL/GenBank/DDBJ whole genome shotgun (WGS) entry which is preliminary data.</text>
</comment>
<dbReference type="PANTHER" id="PTHR24960:SF79">
    <property type="entry name" value="PHOTOSYSTEM I IRON-SULFUR CENTER"/>
    <property type="match status" value="1"/>
</dbReference>
<dbReference type="PANTHER" id="PTHR24960">
    <property type="entry name" value="PHOTOSYSTEM I IRON-SULFUR CENTER-RELATED"/>
    <property type="match status" value="1"/>
</dbReference>
<dbReference type="InterPro" id="IPR007160">
    <property type="entry name" value="DUF362"/>
</dbReference>
<reference evidence="9 10" key="1">
    <citation type="submission" date="2019-03" db="EMBL/GenBank/DDBJ databases">
        <title>Genomic Encyclopedia of Type Strains, Phase IV (KMG-IV): sequencing the most valuable type-strain genomes for metagenomic binning, comparative biology and taxonomic classification.</title>
        <authorList>
            <person name="Goeker M."/>
        </authorList>
    </citation>
    <scope>NUCLEOTIDE SEQUENCE [LARGE SCALE GENOMIC DNA]</scope>
    <source>
        <strain evidence="9 10">DSM 11170</strain>
    </source>
</reference>
<dbReference type="SUPFAM" id="SSF54862">
    <property type="entry name" value="4Fe-4S ferredoxins"/>
    <property type="match status" value="1"/>
</dbReference>
<proteinExistence type="predicted"/>
<accession>A0A4R2S6X4</accession>
<protein>
    <recommendedName>
        <fullName evidence="3">Ferredoxin</fullName>
    </recommendedName>
</protein>
<keyword evidence="4" id="KW-0004">4Fe-4S</keyword>
<dbReference type="Gene3D" id="3.40.50.11440">
    <property type="match status" value="1"/>
</dbReference>
<dbReference type="InterPro" id="IPR050157">
    <property type="entry name" value="PSI_iron-sulfur_center"/>
</dbReference>
<dbReference type="Pfam" id="PF04015">
    <property type="entry name" value="DUF362"/>
    <property type="match status" value="1"/>
</dbReference>
<comment type="function">
    <text evidence="2">Ferredoxins are iron-sulfur proteins that transfer electrons in a wide variety of metabolic reactions.</text>
</comment>
<evidence type="ECO:0000313" key="10">
    <source>
        <dbReference type="Proteomes" id="UP000294813"/>
    </source>
</evidence>
<dbReference type="PROSITE" id="PS00198">
    <property type="entry name" value="4FE4S_FER_1"/>
    <property type="match status" value="1"/>
</dbReference>